<dbReference type="Pfam" id="PF01225">
    <property type="entry name" value="Mur_ligase"/>
    <property type="match status" value="1"/>
</dbReference>
<keyword evidence="5 10" id="KW-0067">ATP-binding</keyword>
<dbReference type="InterPro" id="IPR013221">
    <property type="entry name" value="Mur_ligase_cen"/>
</dbReference>
<evidence type="ECO:0000256" key="3">
    <source>
        <dbReference type="ARBA" id="ARBA00022618"/>
    </source>
</evidence>
<dbReference type="Proteomes" id="UP001596302">
    <property type="component" value="Unassembled WGS sequence"/>
</dbReference>
<dbReference type="SUPFAM" id="SSF53623">
    <property type="entry name" value="MurD-like peptide ligases, catalytic domain"/>
    <property type="match status" value="1"/>
</dbReference>
<dbReference type="InterPro" id="IPR035911">
    <property type="entry name" value="MurE/MurF_N"/>
</dbReference>
<evidence type="ECO:0000313" key="15">
    <source>
        <dbReference type="EMBL" id="MFC5993371.1"/>
    </source>
</evidence>
<evidence type="ECO:0000259" key="12">
    <source>
        <dbReference type="Pfam" id="PF01225"/>
    </source>
</evidence>
<dbReference type="SUPFAM" id="SSF63418">
    <property type="entry name" value="MurE/MurF N-terminal domain"/>
    <property type="match status" value="1"/>
</dbReference>
<dbReference type="InterPro" id="IPR004101">
    <property type="entry name" value="Mur_ligase_C"/>
</dbReference>
<proteinExistence type="inferred from homology"/>
<protein>
    <recommendedName>
        <fullName evidence="10 11">UDP-N-acetylmuramoyl-tripeptide--D-alanyl-D-alanine ligase</fullName>
        <ecNumber evidence="10 11">6.3.2.10</ecNumber>
    </recommendedName>
    <alternativeName>
        <fullName evidence="10">D-alanyl-D-alanine-adding enzyme</fullName>
    </alternativeName>
</protein>
<gene>
    <name evidence="10 15" type="primary">murF</name>
    <name evidence="15" type="ORF">ACFQE5_03980</name>
</gene>
<dbReference type="EC" id="6.3.2.10" evidence="10 11"/>
<keyword evidence="8 10" id="KW-0131">Cell cycle</keyword>
<sequence length="481" mass="48242">MIEMSLAEVAAVTGGRLHRATGAERVTAVEFDSRAIRPGGLFLALPGERVDGHDFAAAAVAAGAAGVLAAREVDAPAVVVPAAPPSASTPLAGSYLAAADPDGSGAAVLAALARLARHVVAALPGLTIVGVTGSSGKTSTKDLLAAVLAPLGPTVAPPGSFNNELGLPYTALAASPTTRHLVLEFSARGPGHIAALCAVASPRIGVVLNVGRAHLGEFGSAEAIARAKGELVEALPTDGVAVLNADDPVVAAMAARTAARVVTVGRSPTATVRAQDVRLDAGRARFRLTAPSGTADVALRLVGEHHVGNALAAAAVALECGASPAAVAAALSASEAVSRWRMEVVDRPDGVTVVNDAYNANPESMRAALRALAAIAAGRRRTWAVLGRMGELGERSAAAHAEIAAVAAELGIDRLVAVGGAEYGEGARRVADPAAAVSVLRAELRPGDVVLVKASRAVGLDRVAATLLGPDEEQENELVSR</sequence>
<dbReference type="InterPro" id="IPR051046">
    <property type="entry name" value="MurCDEF_CellWall_CoF430Synth"/>
</dbReference>
<comment type="similarity">
    <text evidence="10">Belongs to the MurCDEF family. MurF subfamily.</text>
</comment>
<dbReference type="RefSeq" id="WP_379582868.1">
    <property type="nucleotide sequence ID" value="NZ_JBHSQW010000009.1"/>
</dbReference>
<name>A0ABW1IY18_9PSEU</name>
<dbReference type="Pfam" id="PF08245">
    <property type="entry name" value="Mur_ligase_M"/>
    <property type="match status" value="1"/>
</dbReference>
<dbReference type="Gene3D" id="3.40.1390.10">
    <property type="entry name" value="MurE/MurF, N-terminal domain"/>
    <property type="match status" value="1"/>
</dbReference>
<dbReference type="Gene3D" id="3.90.190.20">
    <property type="entry name" value="Mur ligase, C-terminal domain"/>
    <property type="match status" value="1"/>
</dbReference>
<evidence type="ECO:0000256" key="11">
    <source>
        <dbReference type="RuleBase" id="RU004136"/>
    </source>
</evidence>
<comment type="subcellular location">
    <subcellularLocation>
        <location evidence="10 11">Cytoplasm</location>
    </subcellularLocation>
</comment>
<dbReference type="InterPro" id="IPR005863">
    <property type="entry name" value="UDP-N-AcMur_synth"/>
</dbReference>
<comment type="caution">
    <text evidence="15">The sequence shown here is derived from an EMBL/GenBank/DDBJ whole genome shotgun (WGS) entry which is preliminary data.</text>
</comment>
<feature type="domain" description="Mur ligase central" evidence="14">
    <location>
        <begin position="131"/>
        <end position="317"/>
    </location>
</feature>
<dbReference type="GO" id="GO:0047480">
    <property type="term" value="F:UDP-N-acetylmuramoyl-tripeptide-D-alanyl-D-alanine ligase activity"/>
    <property type="evidence" value="ECO:0007669"/>
    <property type="project" value="UniProtKB-EC"/>
</dbReference>
<reference evidence="16" key="1">
    <citation type="journal article" date="2019" name="Int. J. Syst. Evol. Microbiol.">
        <title>The Global Catalogue of Microorganisms (GCM) 10K type strain sequencing project: providing services to taxonomists for standard genome sequencing and annotation.</title>
        <authorList>
            <consortium name="The Broad Institute Genomics Platform"/>
            <consortium name="The Broad Institute Genome Sequencing Center for Infectious Disease"/>
            <person name="Wu L."/>
            <person name="Ma J."/>
        </authorList>
    </citation>
    <scope>NUCLEOTIDE SEQUENCE [LARGE SCALE GENOMIC DNA]</scope>
    <source>
        <strain evidence="16">CCM 8391</strain>
    </source>
</reference>
<evidence type="ECO:0000256" key="2">
    <source>
        <dbReference type="ARBA" id="ARBA00022598"/>
    </source>
</evidence>
<dbReference type="PANTHER" id="PTHR43024:SF1">
    <property type="entry name" value="UDP-N-ACETYLMURAMOYL-TRIPEPTIDE--D-ALANYL-D-ALANINE LIGASE"/>
    <property type="match status" value="1"/>
</dbReference>
<keyword evidence="7 10" id="KW-0573">Peptidoglycan synthesis</keyword>
<keyword evidence="1 10" id="KW-0963">Cytoplasm</keyword>
<evidence type="ECO:0000259" key="13">
    <source>
        <dbReference type="Pfam" id="PF02875"/>
    </source>
</evidence>
<dbReference type="HAMAP" id="MF_02019">
    <property type="entry name" value="MurF"/>
    <property type="match status" value="1"/>
</dbReference>
<evidence type="ECO:0000256" key="1">
    <source>
        <dbReference type="ARBA" id="ARBA00022490"/>
    </source>
</evidence>
<keyword evidence="4 10" id="KW-0547">Nucleotide-binding</keyword>
<keyword evidence="6 10" id="KW-0133">Cell shape</keyword>
<evidence type="ECO:0000256" key="5">
    <source>
        <dbReference type="ARBA" id="ARBA00022840"/>
    </source>
</evidence>
<feature type="binding site" evidence="10">
    <location>
        <begin position="133"/>
        <end position="139"/>
    </location>
    <ligand>
        <name>ATP</name>
        <dbReference type="ChEBI" id="CHEBI:30616"/>
    </ligand>
</feature>
<accession>A0ABW1IY18</accession>
<keyword evidence="2 10" id="KW-0436">Ligase</keyword>
<dbReference type="InterPro" id="IPR036565">
    <property type="entry name" value="Mur-like_cat_sf"/>
</dbReference>
<comment type="catalytic activity">
    <reaction evidence="10 11">
        <text>D-alanyl-D-alanine + UDP-N-acetyl-alpha-D-muramoyl-L-alanyl-gamma-D-glutamyl-meso-2,6-diaminopimelate + ATP = UDP-N-acetyl-alpha-D-muramoyl-L-alanyl-gamma-D-glutamyl-meso-2,6-diaminopimeloyl-D-alanyl-D-alanine + ADP + phosphate + H(+)</text>
        <dbReference type="Rhea" id="RHEA:28374"/>
        <dbReference type="ChEBI" id="CHEBI:15378"/>
        <dbReference type="ChEBI" id="CHEBI:30616"/>
        <dbReference type="ChEBI" id="CHEBI:43474"/>
        <dbReference type="ChEBI" id="CHEBI:57822"/>
        <dbReference type="ChEBI" id="CHEBI:61386"/>
        <dbReference type="ChEBI" id="CHEBI:83905"/>
        <dbReference type="ChEBI" id="CHEBI:456216"/>
        <dbReference type="EC" id="6.3.2.10"/>
    </reaction>
</comment>
<feature type="domain" description="Mur ligase C-terminal" evidence="13">
    <location>
        <begin position="341"/>
        <end position="456"/>
    </location>
</feature>
<organism evidence="15 16">
    <name type="scientific">Pseudonocardia hispaniensis</name>
    <dbReference type="NCBI Taxonomy" id="904933"/>
    <lineage>
        <taxon>Bacteria</taxon>
        <taxon>Bacillati</taxon>
        <taxon>Actinomycetota</taxon>
        <taxon>Actinomycetes</taxon>
        <taxon>Pseudonocardiales</taxon>
        <taxon>Pseudonocardiaceae</taxon>
        <taxon>Pseudonocardia</taxon>
    </lineage>
</organism>
<evidence type="ECO:0000256" key="6">
    <source>
        <dbReference type="ARBA" id="ARBA00022960"/>
    </source>
</evidence>
<evidence type="ECO:0000259" key="14">
    <source>
        <dbReference type="Pfam" id="PF08245"/>
    </source>
</evidence>
<feature type="domain" description="Mur ligase N-terminal catalytic" evidence="12">
    <location>
        <begin position="26"/>
        <end position="114"/>
    </location>
</feature>
<evidence type="ECO:0000256" key="8">
    <source>
        <dbReference type="ARBA" id="ARBA00023306"/>
    </source>
</evidence>
<dbReference type="Pfam" id="PF02875">
    <property type="entry name" value="Mur_ligase_C"/>
    <property type="match status" value="1"/>
</dbReference>
<dbReference type="EMBL" id="JBHSQW010000009">
    <property type="protein sequence ID" value="MFC5993371.1"/>
    <property type="molecule type" value="Genomic_DNA"/>
</dbReference>
<evidence type="ECO:0000256" key="10">
    <source>
        <dbReference type="HAMAP-Rule" id="MF_02019"/>
    </source>
</evidence>
<dbReference type="InterPro" id="IPR036615">
    <property type="entry name" value="Mur_ligase_C_dom_sf"/>
</dbReference>
<keyword evidence="9 10" id="KW-0961">Cell wall biogenesis/degradation</keyword>
<dbReference type="InterPro" id="IPR000713">
    <property type="entry name" value="Mur_ligase_N"/>
</dbReference>
<keyword evidence="16" id="KW-1185">Reference proteome</keyword>
<evidence type="ECO:0000313" key="16">
    <source>
        <dbReference type="Proteomes" id="UP001596302"/>
    </source>
</evidence>
<keyword evidence="3 10" id="KW-0132">Cell division</keyword>
<evidence type="ECO:0000256" key="4">
    <source>
        <dbReference type="ARBA" id="ARBA00022741"/>
    </source>
</evidence>
<dbReference type="PANTHER" id="PTHR43024">
    <property type="entry name" value="UDP-N-ACETYLMURAMOYL-TRIPEPTIDE--D-ALANYL-D-ALANINE LIGASE"/>
    <property type="match status" value="1"/>
</dbReference>
<evidence type="ECO:0000256" key="9">
    <source>
        <dbReference type="ARBA" id="ARBA00023316"/>
    </source>
</evidence>
<comment type="function">
    <text evidence="10 11">Involved in cell wall formation. Catalyzes the final step in the synthesis of UDP-N-acetylmuramoyl-pentapeptide, the precursor of murein.</text>
</comment>
<evidence type="ECO:0000256" key="7">
    <source>
        <dbReference type="ARBA" id="ARBA00022984"/>
    </source>
</evidence>
<dbReference type="SUPFAM" id="SSF53244">
    <property type="entry name" value="MurD-like peptide ligases, peptide-binding domain"/>
    <property type="match status" value="1"/>
</dbReference>
<comment type="pathway">
    <text evidence="10 11">Cell wall biogenesis; peptidoglycan biosynthesis.</text>
</comment>
<dbReference type="Gene3D" id="3.40.1190.10">
    <property type="entry name" value="Mur-like, catalytic domain"/>
    <property type="match status" value="1"/>
</dbReference>
<dbReference type="NCBIfam" id="TIGR01143">
    <property type="entry name" value="murF"/>
    <property type="match status" value="1"/>
</dbReference>